<gene>
    <name evidence="2" type="ORF">MM415A00760_0017</name>
    <name evidence="1" type="ORF">MM415B00904_0029</name>
    <name evidence="3" type="ORF">TM448B01850_0008</name>
</gene>
<dbReference type="InterPro" id="IPR038996">
    <property type="entry name" value="Gp14"/>
</dbReference>
<dbReference type="EMBL" id="MT142412">
    <property type="protein sequence ID" value="QJA80229.1"/>
    <property type="molecule type" value="Genomic_DNA"/>
</dbReference>
<dbReference type="Pfam" id="PF24072">
    <property type="entry name" value="T7_gp14"/>
    <property type="match status" value="1"/>
</dbReference>
<dbReference type="EMBL" id="MT144833">
    <property type="protein sequence ID" value="QJI00164.1"/>
    <property type="molecule type" value="Genomic_DNA"/>
</dbReference>
<evidence type="ECO:0000313" key="3">
    <source>
        <dbReference type="EMBL" id="QJI00164.1"/>
    </source>
</evidence>
<dbReference type="EMBL" id="MT141448">
    <property type="protein sequence ID" value="QJA61661.1"/>
    <property type="molecule type" value="Genomic_DNA"/>
</dbReference>
<evidence type="ECO:0000313" key="1">
    <source>
        <dbReference type="EMBL" id="QJA61661.1"/>
    </source>
</evidence>
<sequence>MGFATAALLTLAAVQGYTSIASGKAQKKEADYNASLLEQSAGQFDVQSALIEKQKGLDLYQANRQIGQVMGTTKANIAKSGITMSGSPMAVMLDTYTQMEIDKRVNQSNLDMQKYNVGIEKSRTLSQAEAYRRQGKSAVFAGYTNAFTSALSVGVNYGIYTGAFNQKAPQRAGKL</sequence>
<dbReference type="AlphaFoldDB" id="A0A6M3KEB4"/>
<proteinExistence type="predicted"/>
<reference evidence="2" key="1">
    <citation type="submission" date="2020-03" db="EMBL/GenBank/DDBJ databases">
        <title>The deep terrestrial virosphere.</title>
        <authorList>
            <person name="Holmfeldt K."/>
            <person name="Nilsson E."/>
            <person name="Simone D."/>
            <person name="Lopez-Fernandez M."/>
            <person name="Wu X."/>
            <person name="de Brujin I."/>
            <person name="Lundin D."/>
            <person name="Andersson A."/>
            <person name="Bertilsson S."/>
            <person name="Dopson M."/>
        </authorList>
    </citation>
    <scope>NUCLEOTIDE SEQUENCE</scope>
    <source>
        <strain evidence="2">MM415A00760</strain>
        <strain evidence="1">MM415B00904</strain>
        <strain evidence="3">TM448B01850</strain>
    </source>
</reference>
<organism evidence="2">
    <name type="scientific">viral metagenome</name>
    <dbReference type="NCBI Taxonomy" id="1070528"/>
    <lineage>
        <taxon>unclassified sequences</taxon>
        <taxon>metagenomes</taxon>
        <taxon>organismal metagenomes</taxon>
    </lineage>
</organism>
<evidence type="ECO:0000313" key="2">
    <source>
        <dbReference type="EMBL" id="QJA80229.1"/>
    </source>
</evidence>
<evidence type="ECO:0008006" key="4">
    <source>
        <dbReference type="Google" id="ProtNLM"/>
    </source>
</evidence>
<name>A0A6M3KEB4_9ZZZZ</name>
<accession>A0A6M3KEB4</accession>
<protein>
    <recommendedName>
        <fullName evidence="4">Internal virion protein</fullName>
    </recommendedName>
</protein>